<name>A0A834GRK0_RHOSS</name>
<evidence type="ECO:0000256" key="8">
    <source>
        <dbReference type="SAM" id="MobiDB-lite"/>
    </source>
</evidence>
<keyword evidence="11" id="KW-1185">Reference proteome</keyword>
<feature type="domain" description="Reticulon" evidence="9">
    <location>
        <begin position="190"/>
        <end position="340"/>
    </location>
</feature>
<dbReference type="GO" id="GO:0005789">
    <property type="term" value="C:endoplasmic reticulum membrane"/>
    <property type="evidence" value="ECO:0007669"/>
    <property type="project" value="UniProtKB-SubCell"/>
</dbReference>
<feature type="compositionally biased region" description="Basic residues" evidence="8">
    <location>
        <begin position="150"/>
        <end position="161"/>
    </location>
</feature>
<proteinExistence type="predicted"/>
<evidence type="ECO:0000256" key="2">
    <source>
        <dbReference type="ARBA" id="ARBA00022692"/>
    </source>
</evidence>
<evidence type="ECO:0000256" key="6">
    <source>
        <dbReference type="RuleBase" id="RU363132"/>
    </source>
</evidence>
<evidence type="ECO:0000256" key="7">
    <source>
        <dbReference type="SAM" id="Coils"/>
    </source>
</evidence>
<feature type="transmembrane region" description="Helical" evidence="6">
    <location>
        <begin position="381"/>
        <end position="402"/>
    </location>
</feature>
<feature type="compositionally biased region" description="Basic and acidic residues" evidence="8">
    <location>
        <begin position="129"/>
        <end position="149"/>
    </location>
</feature>
<gene>
    <name evidence="10" type="ORF">RHSIM_Rhsim06G0138400</name>
</gene>
<dbReference type="InterPro" id="IPR003388">
    <property type="entry name" value="Reticulon"/>
</dbReference>
<evidence type="ECO:0000313" key="11">
    <source>
        <dbReference type="Proteomes" id="UP000626092"/>
    </source>
</evidence>
<feature type="coiled-coil region" evidence="7">
    <location>
        <begin position="405"/>
        <end position="432"/>
    </location>
</feature>
<comment type="caution">
    <text evidence="10">The sequence shown here is derived from an EMBL/GenBank/DDBJ whole genome shotgun (WGS) entry which is preliminary data.</text>
</comment>
<keyword evidence="2 6" id="KW-0812">Transmembrane</keyword>
<keyword evidence="4 6" id="KW-1133">Transmembrane helix</keyword>
<organism evidence="10 11">
    <name type="scientific">Rhododendron simsii</name>
    <name type="common">Sims's rhododendron</name>
    <dbReference type="NCBI Taxonomy" id="118357"/>
    <lineage>
        <taxon>Eukaryota</taxon>
        <taxon>Viridiplantae</taxon>
        <taxon>Streptophyta</taxon>
        <taxon>Embryophyta</taxon>
        <taxon>Tracheophyta</taxon>
        <taxon>Spermatophyta</taxon>
        <taxon>Magnoliopsida</taxon>
        <taxon>eudicotyledons</taxon>
        <taxon>Gunneridae</taxon>
        <taxon>Pentapetalae</taxon>
        <taxon>asterids</taxon>
        <taxon>Ericales</taxon>
        <taxon>Ericaceae</taxon>
        <taxon>Ericoideae</taxon>
        <taxon>Rhodoreae</taxon>
        <taxon>Rhododendron</taxon>
    </lineage>
</organism>
<comment type="subcellular location">
    <subcellularLocation>
        <location evidence="1 6">Endoplasmic reticulum membrane</location>
        <topology evidence="1 6">Multi-pass membrane protein</topology>
    </subcellularLocation>
</comment>
<keyword evidence="5 6" id="KW-0472">Membrane</keyword>
<evidence type="ECO:0000256" key="5">
    <source>
        <dbReference type="ARBA" id="ARBA00023136"/>
    </source>
</evidence>
<dbReference type="PANTHER" id="PTHR46626">
    <property type="entry name" value="RETICULON-LIKE PROTEIN B17"/>
    <property type="match status" value="1"/>
</dbReference>
<feature type="compositionally biased region" description="Low complexity" evidence="8">
    <location>
        <begin position="13"/>
        <end position="39"/>
    </location>
</feature>
<accession>A0A834GRK0</accession>
<evidence type="ECO:0000256" key="3">
    <source>
        <dbReference type="ARBA" id="ARBA00022824"/>
    </source>
</evidence>
<feature type="region of interest" description="Disordered" evidence="8">
    <location>
        <begin position="93"/>
        <end position="176"/>
    </location>
</feature>
<dbReference type="OrthoDB" id="783438at2759"/>
<feature type="transmembrane region" description="Helical" evidence="6">
    <location>
        <begin position="233"/>
        <end position="251"/>
    </location>
</feature>
<dbReference type="InterPro" id="IPR044647">
    <property type="entry name" value="RTNLB17/18/21"/>
</dbReference>
<dbReference type="PANTHER" id="PTHR46626:SF2">
    <property type="entry name" value="RETICULON-LIKE PROTEIN B17"/>
    <property type="match status" value="1"/>
</dbReference>
<evidence type="ECO:0000313" key="10">
    <source>
        <dbReference type="EMBL" id="KAF7140919.1"/>
    </source>
</evidence>
<feature type="transmembrane region" description="Helical" evidence="6">
    <location>
        <begin position="317"/>
        <end position="335"/>
    </location>
</feature>
<evidence type="ECO:0000256" key="1">
    <source>
        <dbReference type="ARBA" id="ARBA00004477"/>
    </source>
</evidence>
<dbReference type="Proteomes" id="UP000626092">
    <property type="component" value="Unassembled WGS sequence"/>
</dbReference>
<evidence type="ECO:0000259" key="9">
    <source>
        <dbReference type="PROSITE" id="PS50845"/>
    </source>
</evidence>
<dbReference type="Pfam" id="PF02453">
    <property type="entry name" value="Reticulon"/>
    <property type="match status" value="1"/>
</dbReference>
<keyword evidence="3 6" id="KW-0256">Endoplasmic reticulum</keyword>
<feature type="region of interest" description="Disordered" evidence="8">
    <location>
        <begin position="1"/>
        <end position="39"/>
    </location>
</feature>
<protein>
    <recommendedName>
        <fullName evidence="6">Reticulon-like protein</fullName>
    </recommendedName>
</protein>
<reference evidence="10" key="1">
    <citation type="submission" date="2019-11" db="EMBL/GenBank/DDBJ databases">
        <authorList>
            <person name="Liu Y."/>
            <person name="Hou J."/>
            <person name="Li T.-Q."/>
            <person name="Guan C.-H."/>
            <person name="Wu X."/>
            <person name="Wu H.-Z."/>
            <person name="Ling F."/>
            <person name="Zhang R."/>
            <person name="Shi X.-G."/>
            <person name="Ren J.-P."/>
            <person name="Chen E.-F."/>
            <person name="Sun J.-M."/>
        </authorList>
    </citation>
    <scope>NUCLEOTIDE SEQUENCE</scope>
    <source>
        <strain evidence="10">Adult_tree_wgs_1</strain>
        <tissue evidence="10">Leaves</tissue>
    </source>
</reference>
<keyword evidence="7" id="KW-0175">Coiled coil</keyword>
<sequence>MDSTQPSRRSRPRLIIPSSSRHSRLTQSQSSPSPTPRLTLDLVASPKIMAAPSPSPSSPTTLPIRELLLLSPSPHRKSKTRLAERLIEAGEEPPAVEPVGSRRRCKNRNGSMGVLVCGSPRNGRRPRRRLEPEVVREERDSGVVEEVGRGRKRRNSGRSKKDKLGSVPSIPSPRTSDGDLCNLDRIGQLVTDLIMWDDVAKSSLWFGFGSLCVLSSCFAKGVSFSIFTSISQLGLLFLGLSFFSSSIYQRVNEENKREFKLEEDDILRVARVILPPLNLAISKTRELFSGEPTMTLKVAPILLMGSKYGHLMTLRRLCALGFFISFTGPKLYSFYCVQINTKVECLKRRVLEAWWACSHKKIVAASIATAFWNLTSIRTRIFADSFLLTRWFHVAFIFVVILRYNRQHLKTKAEEEQEEEEVEAKEGKQEQKALVVVENGV</sequence>
<evidence type="ECO:0000256" key="4">
    <source>
        <dbReference type="ARBA" id="ARBA00022989"/>
    </source>
</evidence>
<dbReference type="PROSITE" id="PS50845">
    <property type="entry name" value="RETICULON"/>
    <property type="match status" value="1"/>
</dbReference>
<dbReference type="EMBL" id="WJXA01000006">
    <property type="protein sequence ID" value="KAF7140919.1"/>
    <property type="molecule type" value="Genomic_DNA"/>
</dbReference>
<dbReference type="AlphaFoldDB" id="A0A834GRK0"/>